<protein>
    <recommendedName>
        <fullName evidence="4 9">N-(5'-phosphoribosyl)anthranilate isomerase</fullName>
        <shortName evidence="9">PRAI</shortName>
        <ecNumber evidence="3 9">5.3.1.24</ecNumber>
    </recommendedName>
</protein>
<dbReference type="InterPro" id="IPR001240">
    <property type="entry name" value="PRAI_dom"/>
</dbReference>
<comment type="catalytic activity">
    <reaction evidence="1 9">
        <text>N-(5-phospho-beta-D-ribosyl)anthranilate = 1-(2-carboxyphenylamino)-1-deoxy-D-ribulose 5-phosphate</text>
        <dbReference type="Rhea" id="RHEA:21540"/>
        <dbReference type="ChEBI" id="CHEBI:18277"/>
        <dbReference type="ChEBI" id="CHEBI:58613"/>
        <dbReference type="EC" id="5.3.1.24"/>
    </reaction>
</comment>
<dbReference type="Gene3D" id="3.20.20.70">
    <property type="entry name" value="Aldolase class I"/>
    <property type="match status" value="1"/>
</dbReference>
<dbReference type="InterPro" id="IPR013785">
    <property type="entry name" value="Aldolase_TIM"/>
</dbReference>
<keyword evidence="8 9" id="KW-0413">Isomerase</keyword>
<dbReference type="CDD" id="cd00405">
    <property type="entry name" value="PRAI"/>
    <property type="match status" value="1"/>
</dbReference>
<organism evidence="11 12">
    <name type="scientific">Streptococcus moroccensis</name>
    <dbReference type="NCBI Taxonomy" id="1451356"/>
    <lineage>
        <taxon>Bacteria</taxon>
        <taxon>Bacillati</taxon>
        <taxon>Bacillota</taxon>
        <taxon>Bacilli</taxon>
        <taxon>Lactobacillales</taxon>
        <taxon>Streptococcaceae</taxon>
        <taxon>Streptococcus</taxon>
    </lineage>
</organism>
<keyword evidence="6 9" id="KW-0822">Tryptophan biosynthesis</keyword>
<evidence type="ECO:0000313" key="12">
    <source>
        <dbReference type="Proteomes" id="UP001223079"/>
    </source>
</evidence>
<evidence type="ECO:0000256" key="9">
    <source>
        <dbReference type="HAMAP-Rule" id="MF_00135"/>
    </source>
</evidence>
<feature type="domain" description="N-(5'phosphoribosyl) anthranilate isomerase (PRAI)" evidence="10">
    <location>
        <begin position="4"/>
        <end position="189"/>
    </location>
</feature>
<evidence type="ECO:0000256" key="1">
    <source>
        <dbReference type="ARBA" id="ARBA00001164"/>
    </source>
</evidence>
<evidence type="ECO:0000256" key="8">
    <source>
        <dbReference type="ARBA" id="ARBA00023235"/>
    </source>
</evidence>
<name>A0ABT9YQJ5_9STRE</name>
<dbReference type="InterPro" id="IPR044643">
    <property type="entry name" value="TrpF_fam"/>
</dbReference>
<accession>A0ABT9YQJ5</accession>
<keyword evidence="12" id="KW-1185">Reference proteome</keyword>
<dbReference type="PANTHER" id="PTHR42894">
    <property type="entry name" value="N-(5'-PHOSPHORIBOSYL)ANTHRANILATE ISOMERASE"/>
    <property type="match status" value="1"/>
</dbReference>
<reference evidence="11 12" key="1">
    <citation type="submission" date="2023-07" db="EMBL/GenBank/DDBJ databases">
        <title>Genomic Encyclopedia of Type Strains, Phase IV (KMG-IV): sequencing the most valuable type-strain genomes for metagenomic binning, comparative biology and taxonomic classification.</title>
        <authorList>
            <person name="Goeker M."/>
        </authorList>
    </citation>
    <scope>NUCLEOTIDE SEQUENCE [LARGE SCALE GENOMIC DNA]</scope>
    <source>
        <strain evidence="11 12">DSM 105143</strain>
    </source>
</reference>
<gene>
    <name evidence="9" type="primary">trpF</name>
    <name evidence="11" type="ORF">J2S23_000820</name>
</gene>
<comment type="similarity">
    <text evidence="9">Belongs to the TrpF family.</text>
</comment>
<evidence type="ECO:0000259" key="10">
    <source>
        <dbReference type="Pfam" id="PF00697"/>
    </source>
</evidence>
<evidence type="ECO:0000256" key="3">
    <source>
        <dbReference type="ARBA" id="ARBA00012572"/>
    </source>
</evidence>
<proteinExistence type="inferred from homology"/>
<evidence type="ECO:0000256" key="5">
    <source>
        <dbReference type="ARBA" id="ARBA00022605"/>
    </source>
</evidence>
<dbReference type="Pfam" id="PF00697">
    <property type="entry name" value="PRAI"/>
    <property type="match status" value="1"/>
</dbReference>
<keyword evidence="7 9" id="KW-0057">Aromatic amino acid biosynthesis</keyword>
<keyword evidence="5 9" id="KW-0028">Amino-acid biosynthesis</keyword>
<dbReference type="NCBIfam" id="NF002300">
    <property type="entry name" value="PRK01222.1-7"/>
    <property type="match status" value="1"/>
</dbReference>
<dbReference type="EC" id="5.3.1.24" evidence="3 9"/>
<dbReference type="SUPFAM" id="SSF51366">
    <property type="entry name" value="Ribulose-phoshate binding barrel"/>
    <property type="match status" value="1"/>
</dbReference>
<dbReference type="HAMAP" id="MF_00135">
    <property type="entry name" value="PRAI"/>
    <property type="match status" value="1"/>
</dbReference>
<dbReference type="GO" id="GO:0004640">
    <property type="term" value="F:phosphoribosylanthranilate isomerase activity"/>
    <property type="evidence" value="ECO:0007669"/>
    <property type="project" value="UniProtKB-EC"/>
</dbReference>
<dbReference type="EMBL" id="JAUSTM010000006">
    <property type="protein sequence ID" value="MDQ0222269.1"/>
    <property type="molecule type" value="Genomic_DNA"/>
</dbReference>
<dbReference type="RefSeq" id="WP_307121480.1">
    <property type="nucleotide sequence ID" value="NZ_JAUSTM010000006.1"/>
</dbReference>
<comment type="caution">
    <text evidence="11">The sequence shown here is derived from an EMBL/GenBank/DDBJ whole genome shotgun (WGS) entry which is preliminary data.</text>
</comment>
<evidence type="ECO:0000256" key="7">
    <source>
        <dbReference type="ARBA" id="ARBA00023141"/>
    </source>
</evidence>
<dbReference type="InterPro" id="IPR011060">
    <property type="entry name" value="RibuloseP-bd_barrel"/>
</dbReference>
<comment type="pathway">
    <text evidence="2 9">Amino-acid biosynthesis; L-tryptophan biosynthesis; L-tryptophan from chorismate: step 3/5.</text>
</comment>
<evidence type="ECO:0000313" key="11">
    <source>
        <dbReference type="EMBL" id="MDQ0222269.1"/>
    </source>
</evidence>
<sequence length="195" mass="21582">MTKVKICGVKTPEAVKAAVQSGADFVGFVFAKRKRQISLMEAHRLAHWVPAYVRKVGVFVSPSLEELQEAIKTVPLDMVQIHGDFDNHLGTELPVPVIRAVQMTEDTCEIETGLEYVLLDAPVAGSGQTFDWSKLDNVNLESPFFMAGGLTIDNVKEAIQRFKPFAVDVSSGVETNGVKDIQKIKQFTEKVKYDL</sequence>
<dbReference type="Proteomes" id="UP001223079">
    <property type="component" value="Unassembled WGS sequence"/>
</dbReference>
<evidence type="ECO:0000256" key="6">
    <source>
        <dbReference type="ARBA" id="ARBA00022822"/>
    </source>
</evidence>
<evidence type="ECO:0000256" key="2">
    <source>
        <dbReference type="ARBA" id="ARBA00004664"/>
    </source>
</evidence>
<evidence type="ECO:0000256" key="4">
    <source>
        <dbReference type="ARBA" id="ARBA00022272"/>
    </source>
</evidence>
<dbReference type="PANTHER" id="PTHR42894:SF1">
    <property type="entry name" value="N-(5'-PHOSPHORIBOSYL)ANTHRANILATE ISOMERASE"/>
    <property type="match status" value="1"/>
</dbReference>